<dbReference type="STRING" id="981384.GCA_000192475_04257"/>
<dbReference type="InterPro" id="IPR000281">
    <property type="entry name" value="HTH_RpiR"/>
</dbReference>
<evidence type="ECO:0000313" key="2">
    <source>
        <dbReference type="EMBL" id="RLK07985.1"/>
    </source>
</evidence>
<dbReference type="Pfam" id="PF01380">
    <property type="entry name" value="SIS"/>
    <property type="match status" value="1"/>
</dbReference>
<dbReference type="PROSITE" id="PS00356">
    <property type="entry name" value="HTH_LACI_1"/>
    <property type="match status" value="1"/>
</dbReference>
<dbReference type="SUPFAM" id="SSF46689">
    <property type="entry name" value="Homeodomain-like"/>
    <property type="match status" value="1"/>
</dbReference>
<dbReference type="InterPro" id="IPR009057">
    <property type="entry name" value="Homeodomain-like_sf"/>
</dbReference>
<name>A0A497ZMT3_9RHOB</name>
<reference evidence="2 3" key="1">
    <citation type="submission" date="2018-10" db="EMBL/GenBank/DDBJ databases">
        <title>Genomic Encyclopedia of Archaeal and Bacterial Type Strains, Phase II (KMG-II): from individual species to whole genera.</title>
        <authorList>
            <person name="Goeker M."/>
        </authorList>
    </citation>
    <scope>NUCLEOTIDE SEQUENCE [LARGE SCALE GENOMIC DNA]</scope>
    <source>
        <strain evidence="2 3">DSM 29317</strain>
    </source>
</reference>
<feature type="domain" description="HTH rpiR-type" evidence="1">
    <location>
        <begin position="1"/>
        <end position="77"/>
    </location>
</feature>
<dbReference type="Gene3D" id="3.40.50.10490">
    <property type="entry name" value="Glucose-6-phosphate isomerase like protein, domain 1"/>
    <property type="match status" value="1"/>
</dbReference>
<dbReference type="PANTHER" id="PTHR30514">
    <property type="entry name" value="GLUCOKINASE"/>
    <property type="match status" value="1"/>
</dbReference>
<dbReference type="Proteomes" id="UP000271700">
    <property type="component" value="Unassembled WGS sequence"/>
</dbReference>
<dbReference type="GO" id="GO:0003677">
    <property type="term" value="F:DNA binding"/>
    <property type="evidence" value="ECO:0007669"/>
    <property type="project" value="InterPro"/>
</dbReference>
<dbReference type="InterPro" id="IPR001347">
    <property type="entry name" value="SIS_dom"/>
</dbReference>
<sequence length="282" mass="31629">MLVRQRIEAKAERMTASERKLAAALLSDYPYAGLVTIQELARRAEVSAPSISRFVTKIGLGGYQEFQRALLSELKEGQRSPTDLHGEGRRVDGGFLRDFIARASSQMALSAEGITEAQFQRICSVLSQPKNDVYILGGRISDTIAQHLSFHLRQTRSGVYHLPANNEVWPEYLLRMKPADILFLVDFRRYQPALARLAATAAQDRGVRVVLMTDKWLSPISRHAAEILPVPIESGTLWDTYTAALAVTEALVTRIAEDNWDQTKSRIEAWDAMRSHNQDPNP</sequence>
<evidence type="ECO:0000259" key="1">
    <source>
        <dbReference type="PROSITE" id="PS51071"/>
    </source>
</evidence>
<dbReference type="AlphaFoldDB" id="A0A497ZMT3"/>
<dbReference type="InterPro" id="IPR036388">
    <property type="entry name" value="WH-like_DNA-bd_sf"/>
</dbReference>
<dbReference type="InterPro" id="IPR046348">
    <property type="entry name" value="SIS_dom_sf"/>
</dbReference>
<dbReference type="Pfam" id="PF01418">
    <property type="entry name" value="HTH_6"/>
    <property type="match status" value="1"/>
</dbReference>
<dbReference type="SUPFAM" id="SSF53697">
    <property type="entry name" value="SIS domain"/>
    <property type="match status" value="1"/>
</dbReference>
<keyword evidence="3" id="KW-1185">Reference proteome</keyword>
<dbReference type="GO" id="GO:0097367">
    <property type="term" value="F:carbohydrate derivative binding"/>
    <property type="evidence" value="ECO:0007669"/>
    <property type="project" value="InterPro"/>
</dbReference>
<dbReference type="PROSITE" id="PS51071">
    <property type="entry name" value="HTH_RPIR"/>
    <property type="match status" value="1"/>
</dbReference>
<dbReference type="GO" id="GO:0003700">
    <property type="term" value="F:DNA-binding transcription factor activity"/>
    <property type="evidence" value="ECO:0007669"/>
    <property type="project" value="InterPro"/>
</dbReference>
<protein>
    <submittedName>
        <fullName evidence="2">RpiR family transcriptional regulator</fullName>
    </submittedName>
</protein>
<evidence type="ECO:0000313" key="3">
    <source>
        <dbReference type="Proteomes" id="UP000271700"/>
    </source>
</evidence>
<comment type="caution">
    <text evidence="2">The sequence shown here is derived from an EMBL/GenBank/DDBJ whole genome shotgun (WGS) entry which is preliminary data.</text>
</comment>
<gene>
    <name evidence="2" type="ORF">CLV75_1651</name>
</gene>
<proteinExistence type="predicted"/>
<dbReference type="EMBL" id="RCCT01000002">
    <property type="protein sequence ID" value="RLK07985.1"/>
    <property type="molecule type" value="Genomic_DNA"/>
</dbReference>
<accession>A0A497ZMT3</accession>
<dbReference type="Gene3D" id="1.10.10.10">
    <property type="entry name" value="Winged helix-like DNA-binding domain superfamily/Winged helix DNA-binding domain"/>
    <property type="match status" value="1"/>
</dbReference>
<dbReference type="InterPro" id="IPR047640">
    <property type="entry name" value="RpiR-like"/>
</dbReference>
<dbReference type="PANTHER" id="PTHR30514:SF18">
    <property type="entry name" value="RPIR-FAMILY TRANSCRIPTIONAL REGULATOR"/>
    <property type="match status" value="1"/>
</dbReference>
<organism evidence="2 3">
    <name type="scientific">Ruegeria conchae</name>
    <dbReference type="NCBI Taxonomy" id="981384"/>
    <lineage>
        <taxon>Bacteria</taxon>
        <taxon>Pseudomonadati</taxon>
        <taxon>Pseudomonadota</taxon>
        <taxon>Alphaproteobacteria</taxon>
        <taxon>Rhodobacterales</taxon>
        <taxon>Roseobacteraceae</taxon>
        <taxon>Ruegeria</taxon>
    </lineage>
</organism>
<dbReference type="GO" id="GO:1901135">
    <property type="term" value="P:carbohydrate derivative metabolic process"/>
    <property type="evidence" value="ECO:0007669"/>
    <property type="project" value="InterPro"/>
</dbReference>